<evidence type="ECO:0000313" key="15">
    <source>
        <dbReference type="EMBL" id="MBI2096563.1"/>
    </source>
</evidence>
<evidence type="ECO:0000256" key="5">
    <source>
        <dbReference type="ARBA" id="ARBA00022670"/>
    </source>
</evidence>
<evidence type="ECO:0000259" key="14">
    <source>
        <dbReference type="Pfam" id="PF02163"/>
    </source>
</evidence>
<evidence type="ECO:0000256" key="13">
    <source>
        <dbReference type="SAM" id="Phobius"/>
    </source>
</evidence>
<comment type="caution">
    <text evidence="15">The sequence shown here is derived from an EMBL/GenBank/DDBJ whole genome shotgun (WGS) entry which is preliminary data.</text>
</comment>
<dbReference type="CDD" id="cd06158">
    <property type="entry name" value="S2P-M50_like_1"/>
    <property type="match status" value="1"/>
</dbReference>
<evidence type="ECO:0000256" key="7">
    <source>
        <dbReference type="ARBA" id="ARBA00022723"/>
    </source>
</evidence>
<keyword evidence="8" id="KW-0378">Hydrolase</keyword>
<evidence type="ECO:0000256" key="12">
    <source>
        <dbReference type="ARBA" id="ARBA00023136"/>
    </source>
</evidence>
<evidence type="ECO:0000256" key="8">
    <source>
        <dbReference type="ARBA" id="ARBA00022801"/>
    </source>
</evidence>
<keyword evidence="9" id="KW-0862">Zinc</keyword>
<evidence type="ECO:0000256" key="11">
    <source>
        <dbReference type="ARBA" id="ARBA00023049"/>
    </source>
</evidence>
<comment type="cofactor">
    <cofactor evidence="1">
        <name>Zn(2+)</name>
        <dbReference type="ChEBI" id="CHEBI:29105"/>
    </cofactor>
</comment>
<evidence type="ECO:0000256" key="3">
    <source>
        <dbReference type="ARBA" id="ARBA00007931"/>
    </source>
</evidence>
<dbReference type="Proteomes" id="UP000724148">
    <property type="component" value="Unassembled WGS sequence"/>
</dbReference>
<name>A0A931WNG1_9BACT</name>
<keyword evidence="12 13" id="KW-0472">Membrane</keyword>
<dbReference type="GO" id="GO:0006508">
    <property type="term" value="P:proteolysis"/>
    <property type="evidence" value="ECO:0007669"/>
    <property type="project" value="UniProtKB-KW"/>
</dbReference>
<protein>
    <submittedName>
        <fullName evidence="15">Site-2 protease family protein</fullName>
    </submittedName>
</protein>
<organism evidence="15 16">
    <name type="scientific">Candidatus Sungiibacteriota bacterium</name>
    <dbReference type="NCBI Taxonomy" id="2750080"/>
    <lineage>
        <taxon>Bacteria</taxon>
        <taxon>Candidatus Sungiibacteriota</taxon>
    </lineage>
</organism>
<dbReference type="Pfam" id="PF02163">
    <property type="entry name" value="Peptidase_M50"/>
    <property type="match status" value="1"/>
</dbReference>
<feature type="domain" description="Peptidase M50" evidence="14">
    <location>
        <begin position="127"/>
        <end position="189"/>
    </location>
</feature>
<dbReference type="GO" id="GO:0046872">
    <property type="term" value="F:metal ion binding"/>
    <property type="evidence" value="ECO:0007669"/>
    <property type="project" value="UniProtKB-KW"/>
</dbReference>
<evidence type="ECO:0000256" key="10">
    <source>
        <dbReference type="ARBA" id="ARBA00022989"/>
    </source>
</evidence>
<gene>
    <name evidence="15" type="ORF">HYT40_00150</name>
</gene>
<evidence type="ECO:0000256" key="6">
    <source>
        <dbReference type="ARBA" id="ARBA00022692"/>
    </source>
</evidence>
<comment type="similarity">
    <text evidence="3">Belongs to the peptidase M50B family.</text>
</comment>
<dbReference type="PANTHER" id="PTHR35864">
    <property type="entry name" value="ZINC METALLOPROTEASE MJ0611-RELATED"/>
    <property type="match status" value="1"/>
</dbReference>
<keyword evidence="11" id="KW-0482">Metalloprotease</keyword>
<feature type="transmembrane region" description="Helical" evidence="13">
    <location>
        <begin position="130"/>
        <end position="154"/>
    </location>
</feature>
<evidence type="ECO:0000256" key="9">
    <source>
        <dbReference type="ARBA" id="ARBA00022833"/>
    </source>
</evidence>
<evidence type="ECO:0000313" key="16">
    <source>
        <dbReference type="Proteomes" id="UP000724148"/>
    </source>
</evidence>
<keyword evidence="10 13" id="KW-1133">Transmembrane helix</keyword>
<evidence type="ECO:0000256" key="4">
    <source>
        <dbReference type="ARBA" id="ARBA00022475"/>
    </source>
</evidence>
<dbReference type="EMBL" id="JACOZA010000003">
    <property type="protein sequence ID" value="MBI2096563.1"/>
    <property type="molecule type" value="Genomic_DNA"/>
</dbReference>
<feature type="transmembrane region" description="Helical" evidence="13">
    <location>
        <begin position="92"/>
        <end position="118"/>
    </location>
</feature>
<comment type="subcellular location">
    <subcellularLocation>
        <location evidence="2">Cell membrane</location>
        <topology evidence="2">Multi-pass membrane protein</topology>
    </subcellularLocation>
</comment>
<dbReference type="GO" id="GO:0005886">
    <property type="term" value="C:plasma membrane"/>
    <property type="evidence" value="ECO:0007669"/>
    <property type="project" value="UniProtKB-SubCell"/>
</dbReference>
<keyword evidence="5 15" id="KW-0645">Protease</keyword>
<dbReference type="InterPro" id="IPR044537">
    <property type="entry name" value="Rip2-like"/>
</dbReference>
<dbReference type="AlphaFoldDB" id="A0A931WNG1"/>
<dbReference type="InterPro" id="IPR052348">
    <property type="entry name" value="Metallopeptidase_M50B"/>
</dbReference>
<feature type="transmembrane region" description="Helical" evidence="13">
    <location>
        <begin position="51"/>
        <end position="72"/>
    </location>
</feature>
<dbReference type="PANTHER" id="PTHR35864:SF1">
    <property type="entry name" value="ZINC METALLOPROTEASE YWHC-RELATED"/>
    <property type="match status" value="1"/>
</dbReference>
<proteinExistence type="inferred from homology"/>
<sequence>MLEIAFIVIIYFFSIVMHEVAHGAVAYFLGDSTAKDAGRLTLNPLSHIDPFGTILLPLVMAIPAFFGARPLIFGWAKPVPFNPMFFRNIRRGTFLVAIAGVSANLSLAVIFAVFLRLLDPLLSGYLSAAALQGLSMIFSTVVIANLVLGIFNLFPIPPLDGSKVLFSLLPERFVGLQMMLEQYGLFLLIALIVFLPGLLGSLVFFAFRLLVGA</sequence>
<evidence type="ECO:0000256" key="2">
    <source>
        <dbReference type="ARBA" id="ARBA00004651"/>
    </source>
</evidence>
<keyword evidence="7" id="KW-0479">Metal-binding</keyword>
<dbReference type="InterPro" id="IPR008915">
    <property type="entry name" value="Peptidase_M50"/>
</dbReference>
<evidence type="ECO:0000256" key="1">
    <source>
        <dbReference type="ARBA" id="ARBA00001947"/>
    </source>
</evidence>
<feature type="transmembrane region" description="Helical" evidence="13">
    <location>
        <begin position="6"/>
        <end position="30"/>
    </location>
</feature>
<keyword evidence="6 13" id="KW-0812">Transmembrane</keyword>
<keyword evidence="4" id="KW-1003">Cell membrane</keyword>
<feature type="transmembrane region" description="Helical" evidence="13">
    <location>
        <begin position="183"/>
        <end position="211"/>
    </location>
</feature>
<accession>A0A931WNG1</accession>
<dbReference type="GO" id="GO:0008237">
    <property type="term" value="F:metallopeptidase activity"/>
    <property type="evidence" value="ECO:0007669"/>
    <property type="project" value="UniProtKB-KW"/>
</dbReference>
<reference evidence="15" key="1">
    <citation type="submission" date="2020-07" db="EMBL/GenBank/DDBJ databases">
        <title>Huge and variable diversity of episymbiotic CPR bacteria and DPANN archaea in groundwater ecosystems.</title>
        <authorList>
            <person name="He C.Y."/>
            <person name="Keren R."/>
            <person name="Whittaker M."/>
            <person name="Farag I.F."/>
            <person name="Doudna J."/>
            <person name="Cate J.H.D."/>
            <person name="Banfield J.F."/>
        </authorList>
    </citation>
    <scope>NUCLEOTIDE SEQUENCE</scope>
    <source>
        <strain evidence="15">NC_groundwater_193_Ag_S-0.1um_51_7</strain>
    </source>
</reference>